<dbReference type="CDD" id="cd12148">
    <property type="entry name" value="fungal_TF_MHR"/>
    <property type="match status" value="1"/>
</dbReference>
<accession>A0A1G4JCK4</accession>
<keyword evidence="2" id="KW-0479">Metal-binding</keyword>
<dbReference type="GO" id="GO:0008270">
    <property type="term" value="F:zinc ion binding"/>
    <property type="evidence" value="ECO:0007669"/>
    <property type="project" value="InterPro"/>
</dbReference>
<evidence type="ECO:0000259" key="6">
    <source>
        <dbReference type="PROSITE" id="PS50048"/>
    </source>
</evidence>
<organism evidence="7 8">
    <name type="scientific">Lachancea nothofagi CBS 11611</name>
    <dbReference type="NCBI Taxonomy" id="1266666"/>
    <lineage>
        <taxon>Eukaryota</taxon>
        <taxon>Fungi</taxon>
        <taxon>Dikarya</taxon>
        <taxon>Ascomycota</taxon>
        <taxon>Saccharomycotina</taxon>
        <taxon>Saccharomycetes</taxon>
        <taxon>Saccharomycetales</taxon>
        <taxon>Saccharomycetaceae</taxon>
        <taxon>Lachancea</taxon>
    </lineage>
</organism>
<evidence type="ECO:0000256" key="4">
    <source>
        <dbReference type="ARBA" id="ARBA00023163"/>
    </source>
</evidence>
<evidence type="ECO:0000256" key="3">
    <source>
        <dbReference type="ARBA" id="ARBA00023015"/>
    </source>
</evidence>
<keyword evidence="8" id="KW-1185">Reference proteome</keyword>
<name>A0A1G4JCK4_9SACH</name>
<comment type="subcellular location">
    <subcellularLocation>
        <location evidence="1">Nucleus</location>
    </subcellularLocation>
</comment>
<protein>
    <submittedName>
        <fullName evidence="7">LANO_0D00276g1_1</fullName>
    </submittedName>
</protein>
<dbReference type="AlphaFoldDB" id="A0A1G4JCK4"/>
<evidence type="ECO:0000313" key="7">
    <source>
        <dbReference type="EMBL" id="SCU87850.1"/>
    </source>
</evidence>
<dbReference type="Gene3D" id="4.10.240.10">
    <property type="entry name" value="Zn(2)-C6 fungal-type DNA-binding domain"/>
    <property type="match status" value="1"/>
</dbReference>
<dbReference type="PANTHER" id="PTHR47338">
    <property type="entry name" value="ZN(II)2CYS6 TRANSCRIPTION FACTOR (EUROFUNG)-RELATED"/>
    <property type="match status" value="1"/>
</dbReference>
<dbReference type="InterPro" id="IPR001138">
    <property type="entry name" value="Zn2Cys6_DnaBD"/>
</dbReference>
<dbReference type="Proteomes" id="UP000189911">
    <property type="component" value="Chromosome D"/>
</dbReference>
<dbReference type="InterPro" id="IPR036864">
    <property type="entry name" value="Zn2-C6_fun-type_DNA-bd_sf"/>
</dbReference>
<dbReference type="PROSITE" id="PS00463">
    <property type="entry name" value="ZN2_CY6_FUNGAL_1"/>
    <property type="match status" value="1"/>
</dbReference>
<dbReference type="GO" id="GO:0005634">
    <property type="term" value="C:nucleus"/>
    <property type="evidence" value="ECO:0007669"/>
    <property type="project" value="UniProtKB-SubCell"/>
</dbReference>
<proteinExistence type="predicted"/>
<keyword evidence="4" id="KW-0804">Transcription</keyword>
<evidence type="ECO:0000256" key="1">
    <source>
        <dbReference type="ARBA" id="ARBA00004123"/>
    </source>
</evidence>
<evidence type="ECO:0000256" key="5">
    <source>
        <dbReference type="ARBA" id="ARBA00023242"/>
    </source>
</evidence>
<gene>
    <name evidence="7" type="ORF">LANO_0D00276G</name>
</gene>
<dbReference type="Pfam" id="PF00172">
    <property type="entry name" value="Zn_clus"/>
    <property type="match status" value="1"/>
</dbReference>
<evidence type="ECO:0000313" key="8">
    <source>
        <dbReference type="Proteomes" id="UP000189911"/>
    </source>
</evidence>
<dbReference type="EMBL" id="LT598448">
    <property type="protein sequence ID" value="SCU87850.1"/>
    <property type="molecule type" value="Genomic_DNA"/>
</dbReference>
<dbReference type="OrthoDB" id="435881at2759"/>
<sequence>MELCIKDSEGLAIISCHQCRKRKVKCSRDFPACEYCAKKEYNCSYPQTTRKKSTKIAKKRKQKNIRFYGLSSVNQSLFENGMPFCNPDCELMSKNSPANMKSFKASTVFKKYIKDPQYTLEAIKCTKENLICPLFVEALDLNDLQQILLSKKSFDYTTLLLFYSVIIVSERFITPTPDIENLVEELNLVLNECPDCPEKVTALVLLADYYHLNSKIETAWKSNFLATSIAYALGLHLTVSKEWAMLVLHDALLSLLLGRPSSITYHNLKLIGRPCDWRTIALLLRDSNEMLLTPTSLTIDKVVILDLQHADLIKKIKQEECIQDEVTNPRKELLVHMKLCILISNRVKVLHPVYPKYGSLMVQMDKNCSELINCVRNVLKIVASASIGEGNKPYCMRSHFFLAYCSVFQALLLHLIFCSTQTRASFTESSSENDSFTPPPTTERTTIFPPSLQSMSMLLQEYDQVSEKIDLCRYMLDVFDSFRTLIAKRSKDKGGTTDTVSNTSSPYPLWEDSKCTDSNLLGNLENSKIGENNEAGFPKDFADWISTLLSGTSPYVYPSE</sequence>
<dbReference type="SMART" id="SM00066">
    <property type="entry name" value="GAL4"/>
    <property type="match status" value="1"/>
</dbReference>
<dbReference type="PROSITE" id="PS50048">
    <property type="entry name" value="ZN2_CY6_FUNGAL_2"/>
    <property type="match status" value="1"/>
</dbReference>
<dbReference type="SUPFAM" id="SSF57701">
    <property type="entry name" value="Zn2/Cys6 DNA-binding domain"/>
    <property type="match status" value="1"/>
</dbReference>
<keyword evidence="3" id="KW-0805">Transcription regulation</keyword>
<dbReference type="GO" id="GO:0000981">
    <property type="term" value="F:DNA-binding transcription factor activity, RNA polymerase II-specific"/>
    <property type="evidence" value="ECO:0007669"/>
    <property type="project" value="InterPro"/>
</dbReference>
<evidence type="ECO:0000256" key="2">
    <source>
        <dbReference type="ARBA" id="ARBA00022723"/>
    </source>
</evidence>
<feature type="domain" description="Zn(2)-C6 fungal-type" evidence="6">
    <location>
        <begin position="15"/>
        <end position="45"/>
    </location>
</feature>
<dbReference type="PANTHER" id="PTHR47338:SF5">
    <property type="entry name" value="ZN(II)2CYS6 TRANSCRIPTION FACTOR (EUROFUNG)"/>
    <property type="match status" value="1"/>
</dbReference>
<dbReference type="InterPro" id="IPR050815">
    <property type="entry name" value="TF_fung"/>
</dbReference>
<keyword evidence="5" id="KW-0539">Nucleus</keyword>
<reference evidence="8" key="1">
    <citation type="submission" date="2016-03" db="EMBL/GenBank/DDBJ databases">
        <authorList>
            <person name="Devillers Hugo."/>
        </authorList>
    </citation>
    <scope>NUCLEOTIDE SEQUENCE [LARGE SCALE GENOMIC DNA]</scope>
</reference>
<dbReference type="CDD" id="cd00067">
    <property type="entry name" value="GAL4"/>
    <property type="match status" value="1"/>
</dbReference>